<proteinExistence type="predicted"/>
<evidence type="ECO:0000313" key="2">
    <source>
        <dbReference type="EMBL" id="KAG1896694.1"/>
    </source>
</evidence>
<dbReference type="GeneID" id="64661949"/>
<protein>
    <submittedName>
        <fullName evidence="2">Uncharacterized protein</fullName>
    </submittedName>
</protein>
<comment type="caution">
    <text evidence="2">The sequence shown here is derived from an EMBL/GenBank/DDBJ whole genome shotgun (WGS) entry which is preliminary data.</text>
</comment>
<feature type="compositionally biased region" description="Low complexity" evidence="1">
    <location>
        <begin position="34"/>
        <end position="46"/>
    </location>
</feature>
<evidence type="ECO:0000256" key="1">
    <source>
        <dbReference type="SAM" id="MobiDB-lite"/>
    </source>
</evidence>
<sequence>MSQSDTCALNANDSLKDTQDIIFSNDPDDTVPLSSAQAAQATSSTTPAGSDTFSMLLKAGHKPAPLTAGAQCSIHTSKPSAHLCDADNACSHPVSSTRKCALSSSVTEQLVKKKVALQLSAPLSDDDGSSYMAGANMDNDTDPGAEDKDTPDVTHSNRSVRRSSKRGVIR</sequence>
<gene>
    <name evidence="2" type="ORF">F5891DRAFT_1192798</name>
</gene>
<feature type="region of interest" description="Disordered" evidence="1">
    <location>
        <begin position="19"/>
        <end position="56"/>
    </location>
</feature>
<name>A0AAD4DYZ3_9AGAM</name>
<dbReference type="RefSeq" id="XP_041222270.1">
    <property type="nucleotide sequence ID" value="XM_041367651.1"/>
</dbReference>
<keyword evidence="3" id="KW-1185">Reference proteome</keyword>
<feature type="region of interest" description="Disordered" evidence="1">
    <location>
        <begin position="121"/>
        <end position="170"/>
    </location>
</feature>
<feature type="compositionally biased region" description="Basic residues" evidence="1">
    <location>
        <begin position="158"/>
        <end position="170"/>
    </location>
</feature>
<dbReference type="AlphaFoldDB" id="A0AAD4DYZ3"/>
<reference evidence="2" key="1">
    <citation type="journal article" date="2020" name="New Phytol.">
        <title>Comparative genomics reveals dynamic genome evolution in host specialist ectomycorrhizal fungi.</title>
        <authorList>
            <person name="Lofgren L.A."/>
            <person name="Nguyen N.H."/>
            <person name="Vilgalys R."/>
            <person name="Ruytinx J."/>
            <person name="Liao H.L."/>
            <person name="Branco S."/>
            <person name="Kuo A."/>
            <person name="LaButti K."/>
            <person name="Lipzen A."/>
            <person name="Andreopoulos W."/>
            <person name="Pangilinan J."/>
            <person name="Riley R."/>
            <person name="Hundley H."/>
            <person name="Na H."/>
            <person name="Barry K."/>
            <person name="Grigoriev I.V."/>
            <person name="Stajich J.E."/>
            <person name="Kennedy P.G."/>
        </authorList>
    </citation>
    <scope>NUCLEOTIDE SEQUENCE</scope>
    <source>
        <strain evidence="2">FC203</strain>
    </source>
</reference>
<evidence type="ECO:0000313" key="3">
    <source>
        <dbReference type="Proteomes" id="UP001195769"/>
    </source>
</evidence>
<dbReference type="Proteomes" id="UP001195769">
    <property type="component" value="Unassembled WGS sequence"/>
</dbReference>
<accession>A0AAD4DYZ3</accession>
<organism evidence="2 3">
    <name type="scientific">Suillus fuscotomentosus</name>
    <dbReference type="NCBI Taxonomy" id="1912939"/>
    <lineage>
        <taxon>Eukaryota</taxon>
        <taxon>Fungi</taxon>
        <taxon>Dikarya</taxon>
        <taxon>Basidiomycota</taxon>
        <taxon>Agaricomycotina</taxon>
        <taxon>Agaricomycetes</taxon>
        <taxon>Agaricomycetidae</taxon>
        <taxon>Boletales</taxon>
        <taxon>Suillineae</taxon>
        <taxon>Suillaceae</taxon>
        <taxon>Suillus</taxon>
    </lineage>
</organism>
<dbReference type="EMBL" id="JABBWK010000053">
    <property type="protein sequence ID" value="KAG1896694.1"/>
    <property type="molecule type" value="Genomic_DNA"/>
</dbReference>